<dbReference type="Proteomes" id="UP001295684">
    <property type="component" value="Unassembled WGS sequence"/>
</dbReference>
<organism evidence="2 3">
    <name type="scientific">Euplotes crassus</name>
    <dbReference type="NCBI Taxonomy" id="5936"/>
    <lineage>
        <taxon>Eukaryota</taxon>
        <taxon>Sar</taxon>
        <taxon>Alveolata</taxon>
        <taxon>Ciliophora</taxon>
        <taxon>Intramacronucleata</taxon>
        <taxon>Spirotrichea</taxon>
        <taxon>Hypotrichia</taxon>
        <taxon>Euplotida</taxon>
        <taxon>Euplotidae</taxon>
        <taxon>Moneuplotes</taxon>
    </lineage>
</organism>
<dbReference type="EMBL" id="CAMPGE010011852">
    <property type="protein sequence ID" value="CAI2370654.1"/>
    <property type="molecule type" value="Genomic_DNA"/>
</dbReference>
<feature type="region of interest" description="Disordered" evidence="1">
    <location>
        <begin position="419"/>
        <end position="441"/>
    </location>
</feature>
<feature type="compositionally biased region" description="Polar residues" evidence="1">
    <location>
        <begin position="740"/>
        <end position="752"/>
    </location>
</feature>
<feature type="region of interest" description="Disordered" evidence="1">
    <location>
        <begin position="721"/>
        <end position="759"/>
    </location>
</feature>
<proteinExistence type="predicted"/>
<evidence type="ECO:0000256" key="1">
    <source>
        <dbReference type="SAM" id="MobiDB-lite"/>
    </source>
</evidence>
<feature type="region of interest" description="Disordered" evidence="1">
    <location>
        <begin position="104"/>
        <end position="144"/>
    </location>
</feature>
<feature type="compositionally biased region" description="Basic and acidic residues" evidence="1">
    <location>
        <begin position="422"/>
        <end position="433"/>
    </location>
</feature>
<dbReference type="AlphaFoldDB" id="A0AAD1USL8"/>
<comment type="caution">
    <text evidence="2">The sequence shown here is derived from an EMBL/GenBank/DDBJ whole genome shotgun (WGS) entry which is preliminary data.</text>
</comment>
<gene>
    <name evidence="2" type="ORF">ECRASSUSDP1_LOCUS11971</name>
</gene>
<sequence length="1058" mass="122042">MNNPWSYSPQLSLSNVAQNLDDSYQRIQISSIQKYLKTPMDSVNKTFEKTTGTYTSNEPESAPFSIAATTNHKKQKLISVRLKSGKASKRLKKSLNIKSINIDTSFKADKKKRPSTQPRAGRKRSRPSPNSKAMMPYTPIIDDKSVNGQCKNIPEEDSSILNPTSGMRSPFENDAKLSSVLVKSEHLAQVTFPQNKIRNIQFNTNEIEVDNGDQIIPSEDQDYNDELSENFEFKNELEILQKEPRLALYQKSKGKVIKNTTKEYAMSQKRLSQELPSPSQEEGIFKIFKDDIFQQNERPPRSFRNIEILNTFGTKNTKSDQDEHLQDLQTIHKRRNRKYTGNLQISRSAKKRLVNKNSTANSADRLNDVLNVNKLVVNDYKNPKFAQKKDSITQIAQREVDPPSNLVLLSNALQIVENSSSSRKDEHSNEKLCEPSGYSSAHLNKQNRYKSALKKSNLSTIKDPGSSCMDTTPKDKKLDELKRIVNHSRQSVNAKKMKQKSNLQICFHRKKLSVTPNPEIAMPNDTFDEEEKDEVHKTANKMKMVVKKIKKKHSEPNQPPRTNSINDFQKIQNFTNNFEQDLFDYEKCINSNNGTRRVQTAKQNRIQFPSIGEEGFRTFYNPILETKMATFNENLYLTKKSFYERFFEREEPKDGIKIVGQNIKKYIENFERITTEKQREHQIEDTSIEKFKKIDLKIENNNLNNSNDTYSAIIVESDKRTRDGACRTKNADSFEKERSQSPNIRENNSNALDDSYRQNRDIDHKSSKILIANVKKLYRIRGGSANSRESDLKMKTKDSNEYSYGNEIGKMEPKIDNSEKSSELSPNAIKEKEDDYDRSSCISKKHNSMSKNESIISNCRSKGKILFSKTREKHKVSLSKYNDIRLNHLNLIRRGDSQKRKIISHPKSIEKDTVNLVIRPKMAHNNYEVTNNRHFNKVFGNRVIQSRERTHPHRSYVAKSKRLKSAKVGGRNRKEKIANSLIIKSIKVGSTKNTTRRSLMKNLKETPKNTDISYPGLEGSVTMSNPHRKYIELNNTSKAVIEDSYSYRKLNFLKYLKI</sequence>
<feature type="region of interest" description="Disordered" evidence="1">
    <location>
        <begin position="803"/>
        <end position="843"/>
    </location>
</feature>
<keyword evidence="3" id="KW-1185">Reference proteome</keyword>
<accession>A0AAD1USL8</accession>
<name>A0AAD1USL8_EUPCR</name>
<reference evidence="2" key="1">
    <citation type="submission" date="2023-07" db="EMBL/GenBank/DDBJ databases">
        <authorList>
            <consortium name="AG Swart"/>
            <person name="Singh M."/>
            <person name="Singh A."/>
            <person name="Seah K."/>
            <person name="Emmerich C."/>
        </authorList>
    </citation>
    <scope>NUCLEOTIDE SEQUENCE</scope>
    <source>
        <strain evidence="2">DP1</strain>
    </source>
</reference>
<feature type="compositionally biased region" description="Basic and acidic residues" evidence="1">
    <location>
        <begin position="721"/>
        <end position="739"/>
    </location>
</feature>
<feature type="compositionally biased region" description="Basic and acidic residues" evidence="1">
    <location>
        <begin position="809"/>
        <end position="822"/>
    </location>
</feature>
<feature type="compositionally biased region" description="Basic and acidic residues" evidence="1">
    <location>
        <begin position="829"/>
        <end position="838"/>
    </location>
</feature>
<protein>
    <submittedName>
        <fullName evidence="2">Uncharacterized protein</fullName>
    </submittedName>
</protein>
<evidence type="ECO:0000313" key="2">
    <source>
        <dbReference type="EMBL" id="CAI2370654.1"/>
    </source>
</evidence>
<feature type="compositionally biased region" description="Basic residues" evidence="1">
    <location>
        <begin position="109"/>
        <end position="126"/>
    </location>
</feature>
<evidence type="ECO:0000313" key="3">
    <source>
        <dbReference type="Proteomes" id="UP001295684"/>
    </source>
</evidence>